<feature type="compositionally biased region" description="Polar residues" evidence="1">
    <location>
        <begin position="383"/>
        <end position="396"/>
    </location>
</feature>
<accession>A0A915J3X7</accession>
<feature type="region of interest" description="Disordered" evidence="1">
    <location>
        <begin position="140"/>
        <end position="159"/>
    </location>
</feature>
<keyword evidence="2" id="KW-1185">Reference proteome</keyword>
<reference evidence="3" key="1">
    <citation type="submission" date="2022-11" db="UniProtKB">
        <authorList>
            <consortium name="WormBaseParasite"/>
        </authorList>
    </citation>
    <scope>IDENTIFICATION</scope>
</reference>
<organism evidence="2 3">
    <name type="scientific">Romanomermis culicivorax</name>
    <name type="common">Nematode worm</name>
    <dbReference type="NCBI Taxonomy" id="13658"/>
    <lineage>
        <taxon>Eukaryota</taxon>
        <taxon>Metazoa</taxon>
        <taxon>Ecdysozoa</taxon>
        <taxon>Nematoda</taxon>
        <taxon>Enoplea</taxon>
        <taxon>Dorylaimia</taxon>
        <taxon>Mermithida</taxon>
        <taxon>Mermithoidea</taxon>
        <taxon>Mermithidae</taxon>
        <taxon>Romanomermis</taxon>
    </lineage>
</organism>
<evidence type="ECO:0000256" key="1">
    <source>
        <dbReference type="SAM" id="MobiDB-lite"/>
    </source>
</evidence>
<protein>
    <submittedName>
        <fullName evidence="3">Uncharacterized protein</fullName>
    </submittedName>
</protein>
<feature type="region of interest" description="Disordered" evidence="1">
    <location>
        <begin position="278"/>
        <end position="331"/>
    </location>
</feature>
<proteinExistence type="predicted"/>
<name>A0A915J3X7_ROMCU</name>
<feature type="compositionally biased region" description="Polar residues" evidence="1">
    <location>
        <begin position="278"/>
        <end position="298"/>
    </location>
</feature>
<evidence type="ECO:0000313" key="3">
    <source>
        <dbReference type="WBParaSite" id="nRc.2.0.1.t20533-RA"/>
    </source>
</evidence>
<dbReference type="AlphaFoldDB" id="A0A915J3X7"/>
<sequence length="499" mass="55863">MVIKVFLNSVPADNDLVGGDVGVHRKKRRSLRDSFRAYLGFHPGQRRRRQLPQIDYVSNNVEQQHRLAGVIGGRRVLPQLNNSLRFAQGQLMAMAGINPAFLAAVNASAAEGYGSNTRFGPYAARMHQSAATNMELSYSGQSSLDNHTDENEPSVAFSSSVTPASLRRHNFNCRYVSGDDPARYFGFSSGLNRNQQCSFEEYNGQDLENADASVMPSHIIQYNPIVWHSSEISDNTYNSYQYMNEMPADRYVDSGRSLADVLIEKVLEVQRDDQYIYQTPDNPYYNNFDEATNSSDIWNRNRDESKRSGHYRSKNRNSSTSLNDDDHETYVFNKDARSESFDRNVTSSDRRRTHHFGGVSPDKFRDFSCNRGHCSKEDPTSLLLKQQDSVDSNNDSGRAVQGGDPAAQQADNFGPPTTLLPGGPTVFVSFFTLSCLSSFITDNLKINLFFPRRTDENNRISVAKFLQPSALSFLSCPSRRVTRPSCATLPNGPKALLSG</sequence>
<dbReference type="WBParaSite" id="nRc.2.0.1.t20533-RA">
    <property type="protein sequence ID" value="nRc.2.0.1.t20533-RA"/>
    <property type="gene ID" value="nRc.2.0.1.g20533"/>
</dbReference>
<dbReference type="Proteomes" id="UP000887565">
    <property type="component" value="Unplaced"/>
</dbReference>
<feature type="region of interest" description="Disordered" evidence="1">
    <location>
        <begin position="380"/>
        <end position="413"/>
    </location>
</feature>
<evidence type="ECO:0000313" key="2">
    <source>
        <dbReference type="Proteomes" id="UP000887565"/>
    </source>
</evidence>